<feature type="transmembrane region" description="Helical" evidence="1">
    <location>
        <begin position="120"/>
        <end position="142"/>
    </location>
</feature>
<proteinExistence type="predicted"/>
<name>A0A3T1CHK4_9SPHN</name>
<evidence type="ECO:0000259" key="2">
    <source>
        <dbReference type="PROSITE" id="PS50930"/>
    </source>
</evidence>
<dbReference type="Proteomes" id="UP000290057">
    <property type="component" value="Chromosome"/>
</dbReference>
<dbReference type="InterPro" id="IPR007492">
    <property type="entry name" value="LytTR_DNA-bd_dom"/>
</dbReference>
<gene>
    <name evidence="3" type="ORF">EKJ_13080</name>
</gene>
<sequence length="271" mass="28643">MTDQHALAQSGPPNRGFGLRERMLAEVGIVAVCGVLLALIGFPPALEAPLGMQMAIGIGGCLGGWAIMRGLAVIGTASARMLGWDDLWGYAFAIPVGSALITWAALWLTGGTGDAFGPAFAFAWPLSMLIAVGFFALFFLVYRRDERRAESEMSAQGGDSPGDGAPGLYETAMHDRLPKGFPRIIAMTAEDHYVKVIGDGRSEMVLMSLSEAVGLVPPAAGLRVHRSWWVARSAIAGSERSGRDTKVVLETGLRVPVARGRAGHLKDAGLI</sequence>
<feature type="transmembrane region" description="Helical" evidence="1">
    <location>
        <begin position="23"/>
        <end position="42"/>
    </location>
</feature>
<dbReference type="EMBL" id="AP019389">
    <property type="protein sequence ID" value="BBI20461.1"/>
    <property type="molecule type" value="Genomic_DNA"/>
</dbReference>
<keyword evidence="1" id="KW-0472">Membrane</keyword>
<protein>
    <recommendedName>
        <fullName evidence="2">HTH LytTR-type domain-containing protein</fullName>
    </recommendedName>
</protein>
<dbReference type="GO" id="GO:0003677">
    <property type="term" value="F:DNA binding"/>
    <property type="evidence" value="ECO:0007669"/>
    <property type="project" value="InterPro"/>
</dbReference>
<evidence type="ECO:0000313" key="3">
    <source>
        <dbReference type="EMBL" id="BBI20461.1"/>
    </source>
</evidence>
<evidence type="ECO:0000313" key="4">
    <source>
        <dbReference type="Proteomes" id="UP000290057"/>
    </source>
</evidence>
<keyword evidence="1" id="KW-1133">Transmembrane helix</keyword>
<feature type="transmembrane region" description="Helical" evidence="1">
    <location>
        <begin position="54"/>
        <end position="75"/>
    </location>
</feature>
<reference evidence="3 4" key="1">
    <citation type="submission" date="2019-01" db="EMBL/GenBank/DDBJ databases">
        <title>Complete genome sequence of Erythrobacter flavus KJ5.</title>
        <authorList>
            <person name="Kanesaki Y."/>
            <person name="Brotosudarmo T."/>
            <person name="Moriuchi R."/>
            <person name="Awai K."/>
        </authorList>
    </citation>
    <scope>NUCLEOTIDE SEQUENCE [LARGE SCALE GENOMIC DNA]</scope>
    <source>
        <strain evidence="3 4">KJ5</strain>
    </source>
</reference>
<dbReference type="Gene3D" id="2.40.50.1020">
    <property type="entry name" value="LytTr DNA-binding domain"/>
    <property type="match status" value="1"/>
</dbReference>
<keyword evidence="4" id="KW-1185">Reference proteome</keyword>
<feature type="domain" description="HTH LytTR-type" evidence="2">
    <location>
        <begin position="184"/>
        <end position="271"/>
    </location>
</feature>
<dbReference type="SMART" id="SM00850">
    <property type="entry name" value="LytTR"/>
    <property type="match status" value="1"/>
</dbReference>
<accession>A0A3T1CHK4</accession>
<dbReference type="PROSITE" id="PS50930">
    <property type="entry name" value="HTH_LYTTR"/>
    <property type="match status" value="1"/>
</dbReference>
<dbReference type="RefSeq" id="WP_130586317.1">
    <property type="nucleotide sequence ID" value="NZ_AP019389.1"/>
</dbReference>
<organism evidence="3 4">
    <name type="scientific">Qipengyuania flava</name>
    <dbReference type="NCBI Taxonomy" id="192812"/>
    <lineage>
        <taxon>Bacteria</taxon>
        <taxon>Pseudomonadati</taxon>
        <taxon>Pseudomonadota</taxon>
        <taxon>Alphaproteobacteria</taxon>
        <taxon>Sphingomonadales</taxon>
        <taxon>Erythrobacteraceae</taxon>
        <taxon>Qipengyuania</taxon>
    </lineage>
</organism>
<evidence type="ECO:0000256" key="1">
    <source>
        <dbReference type="SAM" id="Phobius"/>
    </source>
</evidence>
<keyword evidence="1" id="KW-0812">Transmembrane</keyword>
<feature type="transmembrane region" description="Helical" evidence="1">
    <location>
        <begin position="87"/>
        <end position="108"/>
    </location>
</feature>
<dbReference type="AlphaFoldDB" id="A0A3T1CHK4"/>
<dbReference type="Pfam" id="PF04397">
    <property type="entry name" value="LytTR"/>
    <property type="match status" value="1"/>
</dbReference>